<dbReference type="Pfam" id="PF09339">
    <property type="entry name" value="HTH_IclR"/>
    <property type="match status" value="1"/>
</dbReference>
<dbReference type="SUPFAM" id="SSF46785">
    <property type="entry name" value="Winged helix' DNA-binding domain"/>
    <property type="match status" value="1"/>
</dbReference>
<evidence type="ECO:0000259" key="4">
    <source>
        <dbReference type="PROSITE" id="PS51077"/>
    </source>
</evidence>
<keyword evidence="1" id="KW-0805">Transcription regulation</keyword>
<reference evidence="7" key="1">
    <citation type="submission" date="2018-06" db="EMBL/GenBank/DDBJ databases">
        <authorList>
            <person name="Feng T."/>
            <person name="Jeon C.O."/>
        </authorList>
    </citation>
    <scope>NUCLEOTIDE SEQUENCE [LARGE SCALE GENOMIC DNA]</scope>
    <source>
        <strain evidence="7">S23</strain>
    </source>
</reference>
<evidence type="ECO:0000256" key="3">
    <source>
        <dbReference type="ARBA" id="ARBA00023163"/>
    </source>
</evidence>
<dbReference type="RefSeq" id="WP_115015483.1">
    <property type="nucleotide sequence ID" value="NZ_QKWJ01000011.1"/>
</dbReference>
<dbReference type="AlphaFoldDB" id="A0A370NWV6"/>
<evidence type="ECO:0000313" key="7">
    <source>
        <dbReference type="Proteomes" id="UP000255165"/>
    </source>
</evidence>
<evidence type="ECO:0000256" key="2">
    <source>
        <dbReference type="ARBA" id="ARBA00023125"/>
    </source>
</evidence>
<keyword evidence="2" id="KW-0238">DNA-binding</keyword>
<dbReference type="Gene3D" id="1.10.10.10">
    <property type="entry name" value="Winged helix-like DNA-binding domain superfamily/Winged helix DNA-binding domain"/>
    <property type="match status" value="1"/>
</dbReference>
<accession>A0A370NWV6</accession>
<dbReference type="PANTHER" id="PTHR30136:SF39">
    <property type="entry name" value="TRANSCRIPTIONAL REGULATORY PROTEIN"/>
    <property type="match status" value="1"/>
</dbReference>
<dbReference type="InterPro" id="IPR014757">
    <property type="entry name" value="Tscrpt_reg_IclR_C"/>
</dbReference>
<dbReference type="InterPro" id="IPR005471">
    <property type="entry name" value="Tscrpt_reg_IclR_N"/>
</dbReference>
<dbReference type="PANTHER" id="PTHR30136">
    <property type="entry name" value="HELIX-TURN-HELIX TRANSCRIPTIONAL REGULATOR, ICLR FAMILY"/>
    <property type="match status" value="1"/>
</dbReference>
<dbReference type="InterPro" id="IPR036390">
    <property type="entry name" value="WH_DNA-bd_sf"/>
</dbReference>
<keyword evidence="3" id="KW-0804">Transcription</keyword>
<name>A0A370NWV6_9BURK</name>
<dbReference type="InterPro" id="IPR050707">
    <property type="entry name" value="HTH_MetabolicPath_Reg"/>
</dbReference>
<dbReference type="GO" id="GO:0003677">
    <property type="term" value="F:DNA binding"/>
    <property type="evidence" value="ECO:0007669"/>
    <property type="project" value="UniProtKB-KW"/>
</dbReference>
<dbReference type="PROSITE" id="PS51077">
    <property type="entry name" value="HTH_ICLR"/>
    <property type="match status" value="1"/>
</dbReference>
<dbReference type="GO" id="GO:0003700">
    <property type="term" value="F:DNA-binding transcription factor activity"/>
    <property type="evidence" value="ECO:0007669"/>
    <property type="project" value="TreeGrafter"/>
</dbReference>
<dbReference type="PROSITE" id="PS51078">
    <property type="entry name" value="ICLR_ED"/>
    <property type="match status" value="1"/>
</dbReference>
<feature type="domain" description="IclR-ED" evidence="5">
    <location>
        <begin position="76"/>
        <end position="261"/>
    </location>
</feature>
<dbReference type="Gene3D" id="3.30.450.40">
    <property type="match status" value="1"/>
</dbReference>
<gene>
    <name evidence="6" type="ORF">DN412_11990</name>
</gene>
<keyword evidence="7" id="KW-1185">Reference proteome</keyword>
<protein>
    <submittedName>
        <fullName evidence="6">IclR family transcriptional regulator</fullName>
    </submittedName>
</protein>
<dbReference type="EMBL" id="QKWJ01000011">
    <property type="protein sequence ID" value="RDK10084.1"/>
    <property type="molecule type" value="Genomic_DNA"/>
</dbReference>
<comment type="caution">
    <text evidence="6">The sequence shown here is derived from an EMBL/GenBank/DDBJ whole genome shotgun (WGS) entry which is preliminary data.</text>
</comment>
<evidence type="ECO:0000259" key="5">
    <source>
        <dbReference type="PROSITE" id="PS51078"/>
    </source>
</evidence>
<organism evidence="6 7">
    <name type="scientific">Cupriavidus lacunae</name>
    <dbReference type="NCBI Taxonomy" id="2666307"/>
    <lineage>
        <taxon>Bacteria</taxon>
        <taxon>Pseudomonadati</taxon>
        <taxon>Pseudomonadota</taxon>
        <taxon>Betaproteobacteria</taxon>
        <taxon>Burkholderiales</taxon>
        <taxon>Burkholderiaceae</taxon>
        <taxon>Cupriavidus</taxon>
    </lineage>
</organism>
<feature type="domain" description="HTH iclR-type" evidence="4">
    <location>
        <begin position="12"/>
        <end position="75"/>
    </location>
</feature>
<dbReference type="InterPro" id="IPR036388">
    <property type="entry name" value="WH-like_DNA-bd_sf"/>
</dbReference>
<sequence length="261" mass="28004">MSDSKDDSGRGTQSLDRAIGLLKEVAAHSRRGLRITDLVMTSGMERPTAHRMLQSLVKHGLISRLKGSKRYVLGDYCRELAAAFADRSDLRSICEPVLRGISEETGNSSFLIVRMGMDSLCVARSIGSYPIQVLAMKVGNRQPLGVGAGGLAILATLPKDEREECIRKNAHRLSGYGALTVSTLQAITLATIKRGHAVIGHYSVPGVIAVGVALRNSSGAVVGAITTASLDSRMSRAEQQRSLLCVERHVQAVQQQLDTLS</sequence>
<evidence type="ECO:0000313" key="6">
    <source>
        <dbReference type="EMBL" id="RDK10084.1"/>
    </source>
</evidence>
<dbReference type="SMART" id="SM00346">
    <property type="entry name" value="HTH_ICLR"/>
    <property type="match status" value="1"/>
</dbReference>
<evidence type="ECO:0000256" key="1">
    <source>
        <dbReference type="ARBA" id="ARBA00023015"/>
    </source>
</evidence>
<dbReference type="GO" id="GO:0045892">
    <property type="term" value="P:negative regulation of DNA-templated transcription"/>
    <property type="evidence" value="ECO:0007669"/>
    <property type="project" value="TreeGrafter"/>
</dbReference>
<dbReference type="Proteomes" id="UP000255165">
    <property type="component" value="Unassembled WGS sequence"/>
</dbReference>
<dbReference type="InterPro" id="IPR029016">
    <property type="entry name" value="GAF-like_dom_sf"/>
</dbReference>
<dbReference type="Pfam" id="PF01614">
    <property type="entry name" value="IclR_C"/>
    <property type="match status" value="1"/>
</dbReference>
<dbReference type="SUPFAM" id="SSF55781">
    <property type="entry name" value="GAF domain-like"/>
    <property type="match status" value="1"/>
</dbReference>
<proteinExistence type="predicted"/>